<dbReference type="Gene3D" id="1.20.910.10">
    <property type="entry name" value="Heme oxygenase-like"/>
    <property type="match status" value="1"/>
</dbReference>
<accession>A0A7S2UG68</accession>
<dbReference type="Pfam" id="PF03070">
    <property type="entry name" value="TENA_THI-4"/>
    <property type="match status" value="1"/>
</dbReference>
<feature type="domain" description="Thiaminase-2/PQQC" evidence="1">
    <location>
        <begin position="9"/>
        <end position="222"/>
    </location>
</feature>
<sequence length="237" mass="27389">MQSAQALWDKAAPLIAVTEQHPFLVAMVDGTLDMESFQYYVIQDAWYLKDFADCLRRLGRFQGDEKSENSEDDAARLEAFAVGAEEAELSLHKGFFTEWNICFRGVEPMPHTVLYTSYMMRTVATRCHAEGLAVLLPCFWVYMHVGKCMLQLRKDLGDSVKRSPQFDAWIDMYAGDEFEKEVTDFIAMVDVAAKNADSDTYQKMEEHFLMSCKLEHMFWDQAQNLMKWPEMIKSLPN</sequence>
<name>A0A7S2UG68_9STRA</name>
<dbReference type="AlphaFoldDB" id="A0A7S2UG68"/>
<reference evidence="2" key="1">
    <citation type="submission" date="2021-01" db="EMBL/GenBank/DDBJ databases">
        <authorList>
            <person name="Corre E."/>
            <person name="Pelletier E."/>
            <person name="Niang G."/>
            <person name="Scheremetjew M."/>
            <person name="Finn R."/>
            <person name="Kale V."/>
            <person name="Holt S."/>
            <person name="Cochrane G."/>
            <person name="Meng A."/>
            <person name="Brown T."/>
            <person name="Cohen L."/>
        </authorList>
    </citation>
    <scope>NUCLEOTIDE SEQUENCE</scope>
    <source>
        <strain evidence="2">CCMP2084</strain>
    </source>
</reference>
<evidence type="ECO:0000259" key="1">
    <source>
        <dbReference type="Pfam" id="PF03070"/>
    </source>
</evidence>
<evidence type="ECO:0000313" key="2">
    <source>
        <dbReference type="EMBL" id="CAD9818225.1"/>
    </source>
</evidence>
<dbReference type="CDD" id="cd19365">
    <property type="entry name" value="TenA_C-like"/>
    <property type="match status" value="1"/>
</dbReference>
<dbReference type="InterPro" id="IPR050967">
    <property type="entry name" value="Thiamine_Salvage_TenA"/>
</dbReference>
<dbReference type="GO" id="GO:0005829">
    <property type="term" value="C:cytosol"/>
    <property type="evidence" value="ECO:0007669"/>
    <property type="project" value="TreeGrafter"/>
</dbReference>
<dbReference type="PANTHER" id="PTHR43198">
    <property type="entry name" value="BIFUNCTIONAL TH2 PROTEIN"/>
    <property type="match status" value="1"/>
</dbReference>
<dbReference type="InterPro" id="IPR016084">
    <property type="entry name" value="Haem_Oase-like_multi-hlx"/>
</dbReference>
<gene>
    <name evidence="2" type="ORF">ASEP1449_LOCUS10057</name>
</gene>
<protein>
    <recommendedName>
        <fullName evidence="1">Thiaminase-2/PQQC domain-containing protein</fullName>
    </recommendedName>
</protein>
<dbReference type="SUPFAM" id="SSF48613">
    <property type="entry name" value="Heme oxygenase-like"/>
    <property type="match status" value="1"/>
</dbReference>
<dbReference type="EMBL" id="HBHQ01015084">
    <property type="protein sequence ID" value="CAD9818225.1"/>
    <property type="molecule type" value="Transcribed_RNA"/>
</dbReference>
<organism evidence="2">
    <name type="scientific">Attheya septentrionalis</name>
    <dbReference type="NCBI Taxonomy" id="420275"/>
    <lineage>
        <taxon>Eukaryota</taxon>
        <taxon>Sar</taxon>
        <taxon>Stramenopiles</taxon>
        <taxon>Ochrophyta</taxon>
        <taxon>Bacillariophyta</taxon>
        <taxon>Coscinodiscophyceae</taxon>
        <taxon>Chaetocerotophycidae</taxon>
        <taxon>Chaetocerotales</taxon>
        <taxon>Attheyaceae</taxon>
        <taxon>Attheya</taxon>
    </lineage>
</organism>
<dbReference type="PANTHER" id="PTHR43198:SF2">
    <property type="entry name" value="SI:CH1073-67J19.1-RELATED"/>
    <property type="match status" value="1"/>
</dbReference>
<proteinExistence type="predicted"/>
<dbReference type="InterPro" id="IPR004305">
    <property type="entry name" value="Thiaminase-2/PQQC"/>
</dbReference>
<dbReference type="GO" id="GO:0006772">
    <property type="term" value="P:thiamine metabolic process"/>
    <property type="evidence" value="ECO:0007669"/>
    <property type="project" value="UniProtKB-ARBA"/>
</dbReference>